<organism evidence="1 2">
    <name type="scientific">Leptomonas seymouri</name>
    <dbReference type="NCBI Taxonomy" id="5684"/>
    <lineage>
        <taxon>Eukaryota</taxon>
        <taxon>Discoba</taxon>
        <taxon>Euglenozoa</taxon>
        <taxon>Kinetoplastea</taxon>
        <taxon>Metakinetoplastina</taxon>
        <taxon>Trypanosomatida</taxon>
        <taxon>Trypanosomatidae</taxon>
        <taxon>Leishmaniinae</taxon>
        <taxon>Leptomonas</taxon>
    </lineage>
</organism>
<dbReference type="OrthoDB" id="269085at2759"/>
<name>A0A0N1PBX2_LEPSE</name>
<comment type="caution">
    <text evidence="1">The sequence shown here is derived from an EMBL/GenBank/DDBJ whole genome shotgun (WGS) entry which is preliminary data.</text>
</comment>
<dbReference type="EMBL" id="LJSK01000102">
    <property type="protein sequence ID" value="KPI87104.1"/>
    <property type="molecule type" value="Genomic_DNA"/>
</dbReference>
<accession>A0A0N1PBX2</accession>
<reference evidence="1 2" key="1">
    <citation type="journal article" date="2015" name="PLoS Pathog.">
        <title>Leptomonas seymouri: Adaptations to the Dixenous Life Cycle Analyzed by Genome Sequencing, Transcriptome Profiling and Co-infection with Leishmania donovani.</title>
        <authorList>
            <person name="Kraeva N."/>
            <person name="Butenko A."/>
            <person name="Hlavacova J."/>
            <person name="Kostygov A."/>
            <person name="Myskova J."/>
            <person name="Grybchuk D."/>
            <person name="Lestinova T."/>
            <person name="Votypka J."/>
            <person name="Volf P."/>
            <person name="Opperdoes F."/>
            <person name="Flegontov P."/>
            <person name="Lukes J."/>
            <person name="Yurchenko V."/>
        </authorList>
    </citation>
    <scope>NUCLEOTIDE SEQUENCE [LARGE SCALE GENOMIC DNA]</scope>
    <source>
        <strain evidence="1 2">ATCC 30220</strain>
    </source>
</reference>
<sequence>MSLLNTTLQTLVVRLRDISGNVTQQKLHNRVFDAYEAKSLAFEVITPAQQAVMQQFGGRIPQLHPVGQPLLVDSWTELVQLHKPENHYQLMPRKARSNSAYGVLKAICWSAGSPFTMDQCLEPADYKLVFKAAQDFELRSEYNTKNTDKVPQQIFFDGLIQAPTASALLIFQNSLTPAHVNTLAGTHQFLTSFVKLPDDGDRHRQLKANYKALISNPTHLFLGTNSTPGRELLNYAKSKNIFVYAKRGPVYQYVV</sequence>
<dbReference type="AlphaFoldDB" id="A0A0N1PBX2"/>
<protein>
    <submittedName>
        <fullName evidence="1">Uncharacterized protein</fullName>
    </submittedName>
</protein>
<dbReference type="Proteomes" id="UP000038009">
    <property type="component" value="Unassembled WGS sequence"/>
</dbReference>
<dbReference type="VEuPathDB" id="TriTrypDB:Lsey_0102_0140"/>
<dbReference type="OMA" id="VSCHNTL"/>
<proteinExistence type="predicted"/>
<evidence type="ECO:0000313" key="1">
    <source>
        <dbReference type="EMBL" id="KPI87104.1"/>
    </source>
</evidence>
<evidence type="ECO:0000313" key="2">
    <source>
        <dbReference type="Proteomes" id="UP000038009"/>
    </source>
</evidence>
<keyword evidence="2" id="KW-1185">Reference proteome</keyword>
<gene>
    <name evidence="1" type="ORF">ABL78_3816</name>
</gene>